<organism evidence="3 4">
    <name type="scientific">Mycolicibacterium mageritense</name>
    <name type="common">Mycobacterium mageritense</name>
    <dbReference type="NCBI Taxonomy" id="53462"/>
    <lineage>
        <taxon>Bacteria</taxon>
        <taxon>Bacillati</taxon>
        <taxon>Actinomycetota</taxon>
        <taxon>Actinomycetes</taxon>
        <taxon>Mycobacteriales</taxon>
        <taxon>Mycobacteriaceae</taxon>
        <taxon>Mycolicibacterium</taxon>
    </lineage>
</organism>
<evidence type="ECO:0008006" key="5">
    <source>
        <dbReference type="Google" id="ProtNLM"/>
    </source>
</evidence>
<accession>A0AAI8XR99</accession>
<feature type="domain" description="PucR C-terminal helix-turn-helix" evidence="2">
    <location>
        <begin position="438"/>
        <end position="496"/>
    </location>
</feature>
<dbReference type="AlphaFoldDB" id="A0AAI8XR99"/>
<dbReference type="InterPro" id="IPR025736">
    <property type="entry name" value="PucR_C-HTH_dom"/>
</dbReference>
<dbReference type="PANTHER" id="PTHR33744:SF1">
    <property type="entry name" value="DNA-BINDING TRANSCRIPTIONAL ACTIVATOR ADER"/>
    <property type="match status" value="1"/>
</dbReference>
<dbReference type="InterPro" id="IPR051448">
    <property type="entry name" value="CdaR-like_regulators"/>
</dbReference>
<proteinExistence type="predicted"/>
<reference evidence="3" key="1">
    <citation type="submission" date="2023-03" db="EMBL/GenBank/DDBJ databases">
        <title>Draft genome sequence of a Mycolicibacterium mageritense strain H4_3_1 isolated from a hybrid biological-inorganic system reactor.</title>
        <authorList>
            <person name="Feng X."/>
            <person name="Kazama D."/>
            <person name="Sato K."/>
            <person name="Kobayashi H."/>
        </authorList>
    </citation>
    <scope>NUCLEOTIDE SEQUENCE</scope>
    <source>
        <strain evidence="3">H4_3_1</strain>
    </source>
</reference>
<dbReference type="InterPro" id="IPR012914">
    <property type="entry name" value="PucR_dom"/>
</dbReference>
<sequence length="505" mass="52850">MFDTGSMPTVAELVADPDLGLALVAGGADADNEIEAAAVSELAHPGPWLQGGELLLTIGLLLPDDVDGCRSYLAELKDAGVRAVGLGLGGDLPHQAAPERLVVAADQVGIPLVTVPDPVPFIAVTKAVFAQRARAERRELEWALQTQRALTAAAVTPGGLLGILAAHREATGRTGVVIDLLGRILAESDPGGDVLAEELSGLLSSIRDRGLTAAAADITAGRRRELHALGARRLRGWLLIDGPAEMPVAPQITGDLVSLLSLELERRHGLNSSQRRGRAQVLDRLGRATVDDVVAARWLSSVGLSDTDLRAAAVAAPEDADDLAADLMITVPDALVRVVDDVVEVAVPLDIDLPAVLATLAASRPAGIGIGVRPGALVVSLRQARSALPASRLHGRHMHAEEVASSRLLLDSVGAESLSAFADAVLGPVDAADRAADLLRALTAFLEHNGQWAQASAALGVHRHTMRSRIDAVEKLTGRRMDAAHDRHELWLALRARDAARMSAG</sequence>
<dbReference type="Pfam" id="PF13556">
    <property type="entry name" value="HTH_30"/>
    <property type="match status" value="1"/>
</dbReference>
<evidence type="ECO:0000313" key="4">
    <source>
        <dbReference type="Proteomes" id="UP001241092"/>
    </source>
</evidence>
<dbReference type="PANTHER" id="PTHR33744">
    <property type="entry name" value="CARBOHYDRATE DIACID REGULATOR"/>
    <property type="match status" value="1"/>
</dbReference>
<dbReference type="InterPro" id="IPR042070">
    <property type="entry name" value="PucR_C-HTH_sf"/>
</dbReference>
<name>A0AAI8XR99_MYCME</name>
<gene>
    <name evidence="3" type="ORF">hbim_05797</name>
</gene>
<dbReference type="Proteomes" id="UP001241092">
    <property type="component" value="Chromosome"/>
</dbReference>
<dbReference type="EMBL" id="AP027452">
    <property type="protein sequence ID" value="BDY31840.1"/>
    <property type="molecule type" value="Genomic_DNA"/>
</dbReference>
<evidence type="ECO:0000259" key="1">
    <source>
        <dbReference type="Pfam" id="PF07905"/>
    </source>
</evidence>
<evidence type="ECO:0000259" key="2">
    <source>
        <dbReference type="Pfam" id="PF13556"/>
    </source>
</evidence>
<evidence type="ECO:0000313" key="3">
    <source>
        <dbReference type="EMBL" id="BDY31840.1"/>
    </source>
</evidence>
<protein>
    <recommendedName>
        <fullName evidence="5">PucR family transcriptional regulator</fullName>
    </recommendedName>
</protein>
<dbReference type="Gene3D" id="1.10.10.2840">
    <property type="entry name" value="PucR C-terminal helix-turn-helix domain"/>
    <property type="match status" value="1"/>
</dbReference>
<dbReference type="Pfam" id="PF07905">
    <property type="entry name" value="PucR"/>
    <property type="match status" value="1"/>
</dbReference>
<feature type="domain" description="Purine catabolism PurC-like" evidence="1">
    <location>
        <begin position="13"/>
        <end position="130"/>
    </location>
</feature>